<feature type="compositionally biased region" description="Basic and acidic residues" evidence="7">
    <location>
        <begin position="1"/>
        <end position="21"/>
    </location>
</feature>
<reference evidence="9 10" key="1">
    <citation type="submission" date="2019-04" db="EMBL/GenBank/DDBJ databases">
        <title>Chromosome genome assembly for Takifugu flavidus.</title>
        <authorList>
            <person name="Xiao S."/>
        </authorList>
    </citation>
    <scope>NUCLEOTIDE SEQUENCE [LARGE SCALE GENOMIC DNA]</scope>
    <source>
        <strain evidence="9">HTHZ2018</strain>
        <tissue evidence="9">Muscle</tissue>
    </source>
</reference>
<dbReference type="GO" id="GO:0003677">
    <property type="term" value="F:DNA binding"/>
    <property type="evidence" value="ECO:0007669"/>
    <property type="project" value="UniProtKB-UniRule"/>
</dbReference>
<dbReference type="Gene3D" id="1.10.10.60">
    <property type="entry name" value="Homeodomain-like"/>
    <property type="match status" value="2"/>
</dbReference>
<evidence type="ECO:0000256" key="2">
    <source>
        <dbReference type="ARBA" id="ARBA00023015"/>
    </source>
</evidence>
<dbReference type="AlphaFoldDB" id="A0A5C6MVN2"/>
<dbReference type="Proteomes" id="UP000324091">
    <property type="component" value="Chromosome 6"/>
</dbReference>
<keyword evidence="2" id="KW-0805">Transcription regulation</keyword>
<keyword evidence="9" id="KW-0675">Receptor</keyword>
<feature type="region of interest" description="Disordered" evidence="7">
    <location>
        <begin position="408"/>
        <end position="471"/>
    </location>
</feature>
<keyword evidence="3 6" id="KW-0238">DNA-binding</keyword>
<feature type="compositionally biased region" description="Low complexity" evidence="7">
    <location>
        <begin position="582"/>
        <end position="600"/>
    </location>
</feature>
<comment type="subcellular location">
    <subcellularLocation>
        <location evidence="1 6">Nucleus</location>
    </subcellularLocation>
</comment>
<name>A0A5C6MVN2_9TELE</name>
<dbReference type="PANTHER" id="PTHR21545">
    <property type="entry name" value="TRANSCRIPTION FACTOR MLR1/2"/>
    <property type="match status" value="1"/>
</dbReference>
<evidence type="ECO:0000256" key="3">
    <source>
        <dbReference type="ARBA" id="ARBA00023125"/>
    </source>
</evidence>
<dbReference type="FunFam" id="1.10.10.60:FF:000019">
    <property type="entry name" value="Ligand-dependent corepressor isoform 1"/>
    <property type="match status" value="1"/>
</dbReference>
<evidence type="ECO:0000256" key="4">
    <source>
        <dbReference type="ARBA" id="ARBA00023163"/>
    </source>
</evidence>
<organism evidence="9 10">
    <name type="scientific">Takifugu flavidus</name>
    <name type="common">sansaifugu</name>
    <dbReference type="NCBI Taxonomy" id="433684"/>
    <lineage>
        <taxon>Eukaryota</taxon>
        <taxon>Metazoa</taxon>
        <taxon>Chordata</taxon>
        <taxon>Craniata</taxon>
        <taxon>Vertebrata</taxon>
        <taxon>Euteleostomi</taxon>
        <taxon>Actinopterygii</taxon>
        <taxon>Neopterygii</taxon>
        <taxon>Teleostei</taxon>
        <taxon>Neoteleostei</taxon>
        <taxon>Acanthomorphata</taxon>
        <taxon>Eupercaria</taxon>
        <taxon>Tetraodontiformes</taxon>
        <taxon>Tetradontoidea</taxon>
        <taxon>Tetraodontidae</taxon>
        <taxon>Takifugu</taxon>
    </lineage>
</organism>
<dbReference type="InterPro" id="IPR007889">
    <property type="entry name" value="HTH_Psq"/>
</dbReference>
<feature type="region of interest" description="Disordered" evidence="7">
    <location>
        <begin position="496"/>
        <end position="526"/>
    </location>
</feature>
<dbReference type="InterPro" id="IPR009057">
    <property type="entry name" value="Homeodomain-like_sf"/>
</dbReference>
<evidence type="ECO:0000313" key="9">
    <source>
        <dbReference type="EMBL" id="TWW59344.1"/>
    </source>
</evidence>
<evidence type="ECO:0000313" key="10">
    <source>
        <dbReference type="Proteomes" id="UP000324091"/>
    </source>
</evidence>
<protein>
    <submittedName>
        <fullName evidence="9">Ligand-dependent nuclear receptor corepressor-like protein</fullName>
    </submittedName>
</protein>
<gene>
    <name evidence="9" type="ORF">D4764_06G0008740</name>
</gene>
<keyword evidence="4" id="KW-0804">Transcription</keyword>
<keyword evidence="10" id="KW-1185">Reference proteome</keyword>
<proteinExistence type="predicted"/>
<dbReference type="SUPFAM" id="SSF46689">
    <property type="entry name" value="Homeodomain-like"/>
    <property type="match status" value="1"/>
</dbReference>
<dbReference type="PROSITE" id="PS50960">
    <property type="entry name" value="HTH_PSQ"/>
    <property type="match status" value="1"/>
</dbReference>
<accession>A0A5C6MVN2</accession>
<evidence type="ECO:0000256" key="1">
    <source>
        <dbReference type="ARBA" id="ARBA00004123"/>
    </source>
</evidence>
<evidence type="ECO:0000256" key="5">
    <source>
        <dbReference type="ARBA" id="ARBA00023242"/>
    </source>
</evidence>
<evidence type="ECO:0000256" key="6">
    <source>
        <dbReference type="PROSITE-ProRule" id="PRU00320"/>
    </source>
</evidence>
<feature type="region of interest" description="Disordered" evidence="7">
    <location>
        <begin position="567"/>
        <end position="607"/>
    </location>
</feature>
<dbReference type="EMBL" id="RHFK02000019">
    <property type="protein sequence ID" value="TWW59344.1"/>
    <property type="molecule type" value="Genomic_DNA"/>
</dbReference>
<evidence type="ECO:0000259" key="8">
    <source>
        <dbReference type="PROSITE" id="PS50960"/>
    </source>
</evidence>
<comment type="caution">
    <text evidence="9">The sequence shown here is derived from an EMBL/GenBank/DDBJ whole genome shotgun (WGS) entry which is preliminary data.</text>
</comment>
<dbReference type="PANTHER" id="PTHR21545:SF13">
    <property type="entry name" value="ECDYSONE-INDUCED PROTEIN 93F, ISOFORM C"/>
    <property type="match status" value="1"/>
</dbReference>
<dbReference type="Pfam" id="PF05225">
    <property type="entry name" value="HTH_psq"/>
    <property type="match status" value="1"/>
</dbReference>
<feature type="compositionally biased region" description="Polar residues" evidence="7">
    <location>
        <begin position="440"/>
        <end position="469"/>
    </location>
</feature>
<keyword evidence="5 6" id="KW-0539">Nucleus</keyword>
<sequence>MAGRVEGEEREREREERRGEGEGPLLRRFLTFSRGGEREEEHRMATVQCSKCTAERKGFRRELDSWRHKLIHCVGFESILEGICGQMLLGDLTLHDGCQPEEVDDWIPAASVTQCSFCNLPLDKLADQAPSSRSPLSSPDYSTGQAPTISESHQSAHRFLQAVFHNKDVHIGCDSNIPLVAQELMKKMVRQFALEYACKCLLNTSANGVTTRTSSPLSATADGPLDLTVSRTHEKDAQSEPDAVLDLSNRNSAASSMFSSTQKASGRQCRQKKVEYFERSLELSEGLLSKALKDIRSGRLQEQRAALLYGIPLHTLKQGLDDWPQLAPVSPDFRDEMTSYKLMSSTLGGEARLVLQKVAAWAEQAEVGGEAEDTEVSGFSSSPLSLHQPKGRQKTISRSFPQLRDALQLSPSPTHSAEPPTSLRIPQVRSMSDHSRSIPAENSSTSKNAYQRTSSTEASVSPSTVSGRPSSLFKLKPLYLPNTCPTSAIQACLRVGRRGSSQEDSEDGTGGRDKDKQPRKKRGRYRQYDHDLLEEAISMVMAGRMSVSKAQGVYGIPHSTLEYKVKERTGTLKNPPKKKPANSNLVGSGTSSVNSGTHTSAALSKVF</sequence>
<evidence type="ECO:0000256" key="7">
    <source>
        <dbReference type="SAM" id="MobiDB-lite"/>
    </source>
</evidence>
<feature type="region of interest" description="Disordered" evidence="7">
    <location>
        <begin position="369"/>
        <end position="395"/>
    </location>
</feature>
<feature type="region of interest" description="Disordered" evidence="7">
    <location>
        <begin position="129"/>
        <end position="148"/>
    </location>
</feature>
<dbReference type="GO" id="GO:0006357">
    <property type="term" value="P:regulation of transcription by RNA polymerase II"/>
    <property type="evidence" value="ECO:0007669"/>
    <property type="project" value="TreeGrafter"/>
</dbReference>
<feature type="region of interest" description="Disordered" evidence="7">
    <location>
        <begin position="1"/>
        <end position="22"/>
    </location>
</feature>
<feature type="DNA-binding region" description="H-T-H motif" evidence="6">
    <location>
        <begin position="547"/>
        <end position="567"/>
    </location>
</feature>
<feature type="domain" description="HTH psq-type" evidence="8">
    <location>
        <begin position="519"/>
        <end position="571"/>
    </location>
</feature>
<dbReference type="GO" id="GO:0005634">
    <property type="term" value="C:nucleus"/>
    <property type="evidence" value="ECO:0007669"/>
    <property type="project" value="UniProtKB-SubCell"/>
</dbReference>
<feature type="compositionally biased region" description="Low complexity" evidence="7">
    <location>
        <begin position="130"/>
        <end position="142"/>
    </location>
</feature>